<proteinExistence type="predicted"/>
<accession>A0AA45HIJ5</accession>
<dbReference type="EMBL" id="QGGI01000011">
    <property type="protein sequence ID" value="PWJ91255.1"/>
    <property type="molecule type" value="Genomic_DNA"/>
</dbReference>
<keyword evidence="2" id="KW-1185">Reference proteome</keyword>
<protein>
    <recommendedName>
        <fullName evidence="3">Uracil DNA glycosylase superfamily protein</fullName>
    </recommendedName>
</protein>
<organism evidence="1 2">
    <name type="scientific">Oceanotoga teriensis</name>
    <dbReference type="NCBI Taxonomy" id="515440"/>
    <lineage>
        <taxon>Bacteria</taxon>
        <taxon>Thermotogati</taxon>
        <taxon>Thermotogota</taxon>
        <taxon>Thermotogae</taxon>
        <taxon>Petrotogales</taxon>
        <taxon>Petrotogaceae</taxon>
        <taxon>Oceanotoga</taxon>
    </lineage>
</organism>
<dbReference type="RefSeq" id="WP_109605078.1">
    <property type="nucleotide sequence ID" value="NZ_QGGI01000011.1"/>
</dbReference>
<sequence>MIPLKKFIDENNKYFNINIENSRFEKCEDNYVGSFNPIDNINNNLWFEKELRERNKEYIKIKKEEIRRLENKIIIILESPHVEEFNSQKLNFPAPAMGKTGENLQKYFIESMKKYLENKNYNIILMNSIQYQCSLGYDTNIYRDRLWLELWEYEDYDCDFINRLNIYEPDIIVNLCTKGSHKKDPYMKEGAKSSINKKYLDSLINKDKYKKIKKTTLKDLTQEKINRFLYSQNKNIKCYSGRHPSFWSIIRNRKIEELI</sequence>
<name>A0AA45HIJ5_9BACT</name>
<evidence type="ECO:0008006" key="3">
    <source>
        <dbReference type="Google" id="ProtNLM"/>
    </source>
</evidence>
<dbReference type="Proteomes" id="UP000245921">
    <property type="component" value="Unassembled WGS sequence"/>
</dbReference>
<evidence type="ECO:0000313" key="2">
    <source>
        <dbReference type="Proteomes" id="UP000245921"/>
    </source>
</evidence>
<evidence type="ECO:0000313" key="1">
    <source>
        <dbReference type="EMBL" id="PWJ91255.1"/>
    </source>
</evidence>
<comment type="caution">
    <text evidence="1">The sequence shown here is derived from an EMBL/GenBank/DDBJ whole genome shotgun (WGS) entry which is preliminary data.</text>
</comment>
<dbReference type="AlphaFoldDB" id="A0AA45HIJ5"/>
<reference evidence="1 2" key="1">
    <citation type="submission" date="2018-05" db="EMBL/GenBank/DDBJ databases">
        <title>Genomic Encyclopedia of Type Strains, Phase IV (KMG-IV): sequencing the most valuable type-strain genomes for metagenomic binning, comparative biology and taxonomic classification.</title>
        <authorList>
            <person name="Goeker M."/>
        </authorList>
    </citation>
    <scope>NUCLEOTIDE SEQUENCE [LARGE SCALE GENOMIC DNA]</scope>
    <source>
        <strain evidence="1 2">DSM 24906</strain>
    </source>
</reference>
<gene>
    <name evidence="1" type="ORF">C7380_11163</name>
</gene>